<name>A0A1H4X5X1_9PSEU</name>
<keyword evidence="7" id="KW-1185">Reference proteome</keyword>
<comment type="catalytic activity">
    <reaction evidence="3">
        <text>[protein]-L-glutamate 5-O-methyl ester + H2O = L-glutamyl-[protein] + methanol + H(+)</text>
        <dbReference type="Rhea" id="RHEA:23236"/>
        <dbReference type="Rhea" id="RHEA-COMP:10208"/>
        <dbReference type="Rhea" id="RHEA-COMP:10311"/>
        <dbReference type="ChEBI" id="CHEBI:15377"/>
        <dbReference type="ChEBI" id="CHEBI:15378"/>
        <dbReference type="ChEBI" id="CHEBI:17790"/>
        <dbReference type="ChEBI" id="CHEBI:29973"/>
        <dbReference type="ChEBI" id="CHEBI:82795"/>
        <dbReference type="EC" id="3.1.1.61"/>
    </reaction>
</comment>
<accession>A0A1H4X5X1</accession>
<dbReference type="Proteomes" id="UP000199622">
    <property type="component" value="Unassembled WGS sequence"/>
</dbReference>
<dbReference type="PANTHER" id="PTHR42872:SF6">
    <property type="entry name" value="PROTEIN-GLUTAMATE METHYLESTERASE_PROTEIN-GLUTAMINE GLUTAMINASE"/>
    <property type="match status" value="1"/>
</dbReference>
<protein>
    <recommendedName>
        <fullName evidence="2">protein-glutamate methylesterase</fullName>
        <ecNumber evidence="2">3.1.1.61</ecNumber>
    </recommendedName>
</protein>
<reference evidence="7" key="1">
    <citation type="submission" date="2016-10" db="EMBL/GenBank/DDBJ databases">
        <authorList>
            <person name="Varghese N."/>
            <person name="Submissions S."/>
        </authorList>
    </citation>
    <scope>NUCLEOTIDE SEQUENCE [LARGE SCALE GENOMIC DNA]</scope>
    <source>
        <strain evidence="7">DSM 44544</strain>
    </source>
</reference>
<evidence type="ECO:0000256" key="4">
    <source>
        <dbReference type="PROSITE-ProRule" id="PRU00050"/>
    </source>
</evidence>
<proteinExistence type="predicted"/>
<evidence type="ECO:0000256" key="3">
    <source>
        <dbReference type="ARBA" id="ARBA00048267"/>
    </source>
</evidence>
<keyword evidence="1 4" id="KW-0378">Hydrolase</keyword>
<sequence>MTTGHPVRFPVVALVASAGGLDALAQVLGPLPADLPAAVLVAQHLDPYRTSHLTSILAGRTALPVAEAADGDVLVPGVALVVPAARHLLLTPEQRIVLVDVGALPPARPSADLLLVTLAVTCGPRALAVVLTGKGTDAQAGIRAVARCGGTVFAQDEATSAHFGMPGAAIGTGLVDAVLPLPGIAAAVLGHVAAAAVGNPAFSPPGGGYPQ</sequence>
<dbReference type="STRING" id="208445.SAMN04489727_5985"/>
<dbReference type="Gene3D" id="3.40.50.180">
    <property type="entry name" value="Methylesterase CheB, C-terminal domain"/>
    <property type="match status" value="1"/>
</dbReference>
<dbReference type="GO" id="GO:0000156">
    <property type="term" value="F:phosphorelay response regulator activity"/>
    <property type="evidence" value="ECO:0007669"/>
    <property type="project" value="InterPro"/>
</dbReference>
<evidence type="ECO:0000313" key="6">
    <source>
        <dbReference type="EMBL" id="SED01056.1"/>
    </source>
</evidence>
<dbReference type="RefSeq" id="WP_091313473.1">
    <property type="nucleotide sequence ID" value="NZ_FNSO01000004.1"/>
</dbReference>
<feature type="active site" evidence="4">
    <location>
        <position position="44"/>
    </location>
</feature>
<dbReference type="GO" id="GO:0008984">
    <property type="term" value="F:protein-glutamate methylesterase activity"/>
    <property type="evidence" value="ECO:0007669"/>
    <property type="project" value="UniProtKB-EC"/>
</dbReference>
<dbReference type="PROSITE" id="PS50122">
    <property type="entry name" value="CHEB"/>
    <property type="match status" value="1"/>
</dbReference>
<dbReference type="PANTHER" id="PTHR42872">
    <property type="entry name" value="PROTEIN-GLUTAMATE METHYLESTERASE/PROTEIN-GLUTAMINE GLUTAMINASE"/>
    <property type="match status" value="1"/>
</dbReference>
<gene>
    <name evidence="6" type="ORF">SAMN04489727_5985</name>
</gene>
<dbReference type="GO" id="GO:0006935">
    <property type="term" value="P:chemotaxis"/>
    <property type="evidence" value="ECO:0007669"/>
    <property type="project" value="UniProtKB-UniRule"/>
</dbReference>
<dbReference type="OrthoDB" id="9791760at2"/>
<organism evidence="6 7">
    <name type="scientific">Amycolatopsis tolypomycina</name>
    <dbReference type="NCBI Taxonomy" id="208445"/>
    <lineage>
        <taxon>Bacteria</taxon>
        <taxon>Bacillati</taxon>
        <taxon>Actinomycetota</taxon>
        <taxon>Actinomycetes</taxon>
        <taxon>Pseudonocardiales</taxon>
        <taxon>Pseudonocardiaceae</taxon>
        <taxon>Amycolatopsis</taxon>
    </lineage>
</organism>
<dbReference type="SUPFAM" id="SSF52738">
    <property type="entry name" value="Methylesterase CheB, C-terminal domain"/>
    <property type="match status" value="1"/>
</dbReference>
<dbReference type="GO" id="GO:0005737">
    <property type="term" value="C:cytoplasm"/>
    <property type="evidence" value="ECO:0007669"/>
    <property type="project" value="InterPro"/>
</dbReference>
<dbReference type="Pfam" id="PF01339">
    <property type="entry name" value="CheB_methylest"/>
    <property type="match status" value="1"/>
</dbReference>
<evidence type="ECO:0000256" key="2">
    <source>
        <dbReference type="ARBA" id="ARBA00039140"/>
    </source>
</evidence>
<keyword evidence="4" id="KW-0145">Chemotaxis</keyword>
<dbReference type="AlphaFoldDB" id="A0A1H4X5X1"/>
<feature type="domain" description="CheB-type methylesterase" evidence="5">
    <location>
        <begin position="6"/>
        <end position="195"/>
    </location>
</feature>
<dbReference type="InterPro" id="IPR000673">
    <property type="entry name" value="Sig_transdc_resp-reg_Me-estase"/>
</dbReference>
<feature type="active site" evidence="4">
    <location>
        <position position="137"/>
    </location>
</feature>
<evidence type="ECO:0000256" key="1">
    <source>
        <dbReference type="ARBA" id="ARBA00022801"/>
    </source>
</evidence>
<dbReference type="EC" id="3.1.1.61" evidence="2"/>
<dbReference type="InterPro" id="IPR035909">
    <property type="entry name" value="CheB_C"/>
</dbReference>
<dbReference type="EMBL" id="FNSO01000004">
    <property type="protein sequence ID" value="SED01056.1"/>
    <property type="molecule type" value="Genomic_DNA"/>
</dbReference>
<feature type="active site" evidence="4">
    <location>
        <position position="17"/>
    </location>
</feature>
<dbReference type="CDD" id="cd16433">
    <property type="entry name" value="CheB"/>
    <property type="match status" value="1"/>
</dbReference>
<evidence type="ECO:0000259" key="5">
    <source>
        <dbReference type="PROSITE" id="PS50122"/>
    </source>
</evidence>
<evidence type="ECO:0000313" key="7">
    <source>
        <dbReference type="Proteomes" id="UP000199622"/>
    </source>
</evidence>